<dbReference type="EMBL" id="QJPH01000513">
    <property type="protein sequence ID" value="PZN71643.1"/>
    <property type="molecule type" value="Genomic_DNA"/>
</dbReference>
<proteinExistence type="predicted"/>
<dbReference type="AlphaFoldDB" id="A0A2W4QI48"/>
<organism evidence="1 2">
    <name type="scientific">Candidatus Methylumidiphilus alinenensis</name>
    <dbReference type="NCBI Taxonomy" id="2202197"/>
    <lineage>
        <taxon>Bacteria</taxon>
        <taxon>Pseudomonadati</taxon>
        <taxon>Pseudomonadota</taxon>
        <taxon>Gammaproteobacteria</taxon>
        <taxon>Methylococcales</taxon>
        <taxon>Candidatus Methylumidiphilus</taxon>
    </lineage>
</organism>
<gene>
    <name evidence="1" type="ORF">DM484_25840</name>
</gene>
<protein>
    <submittedName>
        <fullName evidence="1">Uncharacterized protein</fullName>
    </submittedName>
</protein>
<dbReference type="Proteomes" id="UP000249396">
    <property type="component" value="Unassembled WGS sequence"/>
</dbReference>
<name>A0A2W4QI48_9GAMM</name>
<evidence type="ECO:0000313" key="2">
    <source>
        <dbReference type="Proteomes" id="UP000249396"/>
    </source>
</evidence>
<reference evidence="1 2" key="1">
    <citation type="journal article" date="2018" name="Aquat. Microb. Ecol.">
        <title>Gammaproteobacterial methanotrophs dominate.</title>
        <authorList>
            <person name="Rissanen A.J."/>
            <person name="Saarenheimo J."/>
            <person name="Tiirola M."/>
            <person name="Peura S."/>
            <person name="Aalto S.L."/>
            <person name="Karvinen A."/>
            <person name="Nykanen H."/>
        </authorList>
    </citation>
    <scope>NUCLEOTIDE SEQUENCE [LARGE SCALE GENOMIC DNA]</scope>
    <source>
        <strain evidence="1">AMbin10</strain>
    </source>
</reference>
<sequence length="129" mass="14453">MRGNAIDKPRPGSRLQPRRMAATARATFPKLVAGWARRTFFLFPSSKDLVKYNFPKEAKCSKDTPTELVGVMPETPVNGLIPAYCARKLYPNPRGYTHSSQARKAVISAGMPKSRPEMVTLPMYKIQKN</sequence>
<accession>A0A2W4QI48</accession>
<evidence type="ECO:0000313" key="1">
    <source>
        <dbReference type="EMBL" id="PZN71643.1"/>
    </source>
</evidence>
<comment type="caution">
    <text evidence="1">The sequence shown here is derived from an EMBL/GenBank/DDBJ whole genome shotgun (WGS) entry which is preliminary data.</text>
</comment>